<organism evidence="2 3">
    <name type="scientific">Acer negundo</name>
    <name type="common">Box elder</name>
    <dbReference type="NCBI Taxonomy" id="4023"/>
    <lineage>
        <taxon>Eukaryota</taxon>
        <taxon>Viridiplantae</taxon>
        <taxon>Streptophyta</taxon>
        <taxon>Embryophyta</taxon>
        <taxon>Tracheophyta</taxon>
        <taxon>Spermatophyta</taxon>
        <taxon>Magnoliopsida</taxon>
        <taxon>eudicotyledons</taxon>
        <taxon>Gunneridae</taxon>
        <taxon>Pentapetalae</taxon>
        <taxon>rosids</taxon>
        <taxon>malvids</taxon>
        <taxon>Sapindales</taxon>
        <taxon>Sapindaceae</taxon>
        <taxon>Hippocastanoideae</taxon>
        <taxon>Acereae</taxon>
        <taxon>Acer</taxon>
    </lineage>
</organism>
<name>A0AAD5J5W2_ACENE</name>
<evidence type="ECO:0000313" key="2">
    <source>
        <dbReference type="EMBL" id="KAI9186651.1"/>
    </source>
</evidence>
<dbReference type="AlphaFoldDB" id="A0AAD5J5W2"/>
<dbReference type="Proteomes" id="UP001064489">
    <property type="component" value="Chromosome 3"/>
</dbReference>
<feature type="region of interest" description="Disordered" evidence="1">
    <location>
        <begin position="95"/>
        <end position="117"/>
    </location>
</feature>
<dbReference type="EMBL" id="JAJSOW010000100">
    <property type="protein sequence ID" value="KAI9186651.1"/>
    <property type="molecule type" value="Genomic_DNA"/>
</dbReference>
<protein>
    <submittedName>
        <fullName evidence="2">Uncharacterized protein</fullName>
    </submittedName>
</protein>
<reference evidence="2" key="1">
    <citation type="journal article" date="2022" name="Plant J.">
        <title>Strategies of tolerance reflected in two North American maple genomes.</title>
        <authorList>
            <person name="McEvoy S.L."/>
            <person name="Sezen U.U."/>
            <person name="Trouern-Trend A."/>
            <person name="McMahon S.M."/>
            <person name="Schaberg P.G."/>
            <person name="Yang J."/>
            <person name="Wegrzyn J.L."/>
            <person name="Swenson N.G."/>
        </authorList>
    </citation>
    <scope>NUCLEOTIDE SEQUENCE</scope>
    <source>
        <strain evidence="2">91603</strain>
    </source>
</reference>
<evidence type="ECO:0000313" key="3">
    <source>
        <dbReference type="Proteomes" id="UP001064489"/>
    </source>
</evidence>
<sequence>MNSNFKQNKVVSAKGLGFEDGFGTTVVSPQCQDVAVSRVGFKGPSLNVWVDLTNRNKGLKEGALASPPEIADLLTSNQVSNSSSPSLLASVSKGSSVADSLVPSGGTKESSPKSKRRRRTYFLPKIMSLKSKKHKGGGRKHKSVKEKHVVQAKKGKVTWALDDEIAKVWRLVLR</sequence>
<keyword evidence="3" id="KW-1185">Reference proteome</keyword>
<comment type="caution">
    <text evidence="2">The sequence shown here is derived from an EMBL/GenBank/DDBJ whole genome shotgun (WGS) entry which is preliminary data.</text>
</comment>
<gene>
    <name evidence="2" type="ORF">LWI28_019567</name>
</gene>
<reference evidence="2" key="2">
    <citation type="submission" date="2023-02" db="EMBL/GenBank/DDBJ databases">
        <authorList>
            <person name="Swenson N.G."/>
            <person name="Wegrzyn J.L."/>
            <person name="Mcevoy S.L."/>
        </authorList>
    </citation>
    <scope>NUCLEOTIDE SEQUENCE</scope>
    <source>
        <strain evidence="2">91603</strain>
        <tissue evidence="2">Leaf</tissue>
    </source>
</reference>
<accession>A0AAD5J5W2</accession>
<evidence type="ECO:0000256" key="1">
    <source>
        <dbReference type="SAM" id="MobiDB-lite"/>
    </source>
</evidence>
<proteinExistence type="predicted"/>